<feature type="domain" description="Hemimethylated DNA-binding" evidence="3">
    <location>
        <begin position="140"/>
        <end position="251"/>
    </location>
</feature>
<dbReference type="InterPro" id="IPR011722">
    <property type="entry name" value="Hemimethylated_DNA-bd_dom"/>
</dbReference>
<dbReference type="InterPro" id="IPR036623">
    <property type="entry name" value="Hemimethylated_DNA-bd_sf"/>
</dbReference>
<evidence type="ECO:0000259" key="3">
    <source>
        <dbReference type="SMART" id="SM00992"/>
    </source>
</evidence>
<dbReference type="GO" id="GO:0003677">
    <property type="term" value="F:DNA binding"/>
    <property type="evidence" value="ECO:0007669"/>
    <property type="project" value="InterPro"/>
</dbReference>
<evidence type="ECO:0000256" key="1">
    <source>
        <dbReference type="SAM" id="Coils"/>
    </source>
</evidence>
<sequence>MNNRRFNLQDEVNGQENRDRMGAGVFMLIFLAIPLQYLMSENYGVALNQRNMQSLQLVTGATHFAKTWLDPSKWEKRFEEFQDYIDKLAAELEDKQRKQKNSKKTFSKEGESPAHEVISYLGQNMGYYAHSTRVRERKQLIRFRVGQVFKHKTLGYYGVVVGWDETCKAPAAWQQQMLGANWKIKCQQPFYAVLTSSGDSRYVMEENIILVSGNTKMTNSKLLFEFLLERNKGLQDYMDAYDSTGGRFMPRPAVDALYPDD</sequence>
<keyword evidence="5" id="KW-1185">Reference proteome</keyword>
<keyword evidence="2" id="KW-1133">Transmembrane helix</keyword>
<evidence type="ECO:0000313" key="5">
    <source>
        <dbReference type="Proteomes" id="UP000001307"/>
    </source>
</evidence>
<dbReference type="InParanoid" id="E4X9J0"/>
<keyword evidence="2" id="KW-0812">Transmembrane</keyword>
<evidence type="ECO:0000256" key="2">
    <source>
        <dbReference type="SAM" id="Phobius"/>
    </source>
</evidence>
<dbReference type="PANTHER" id="PTHR48439:SF1">
    <property type="entry name" value="HEMIMETHYLATED DNA-BINDING DOMAIN-CONTAINING PROTEIN"/>
    <property type="match status" value="1"/>
</dbReference>
<name>E4X9J0_OIKDI</name>
<organism evidence="4">
    <name type="scientific">Oikopleura dioica</name>
    <name type="common">Tunicate</name>
    <dbReference type="NCBI Taxonomy" id="34765"/>
    <lineage>
        <taxon>Eukaryota</taxon>
        <taxon>Metazoa</taxon>
        <taxon>Chordata</taxon>
        <taxon>Tunicata</taxon>
        <taxon>Appendicularia</taxon>
        <taxon>Copelata</taxon>
        <taxon>Oikopleuridae</taxon>
        <taxon>Oikopleura</taxon>
    </lineage>
</organism>
<evidence type="ECO:0000313" key="4">
    <source>
        <dbReference type="EMBL" id="CBY19119.1"/>
    </source>
</evidence>
<feature type="coiled-coil region" evidence="1">
    <location>
        <begin position="78"/>
        <end position="109"/>
    </location>
</feature>
<dbReference type="InterPro" id="IPR053189">
    <property type="entry name" value="Clp_protease_adapter_ClpF"/>
</dbReference>
<dbReference type="EMBL" id="FN653030">
    <property type="protein sequence ID" value="CBY19119.1"/>
    <property type="molecule type" value="Genomic_DNA"/>
</dbReference>
<dbReference type="Proteomes" id="UP000001307">
    <property type="component" value="Unassembled WGS sequence"/>
</dbReference>
<dbReference type="Pfam" id="PF08755">
    <property type="entry name" value="YccV-like"/>
    <property type="match status" value="1"/>
</dbReference>
<dbReference type="OrthoDB" id="28868at2759"/>
<dbReference type="AlphaFoldDB" id="E4X9J0"/>
<reference evidence="4" key="1">
    <citation type="journal article" date="2010" name="Science">
        <title>Plasticity of animal genome architecture unmasked by rapid evolution of a pelagic tunicate.</title>
        <authorList>
            <person name="Denoeud F."/>
            <person name="Henriet S."/>
            <person name="Mungpakdee S."/>
            <person name="Aury J.M."/>
            <person name="Da Silva C."/>
            <person name="Brinkmann H."/>
            <person name="Mikhaleva J."/>
            <person name="Olsen L.C."/>
            <person name="Jubin C."/>
            <person name="Canestro C."/>
            <person name="Bouquet J.M."/>
            <person name="Danks G."/>
            <person name="Poulain J."/>
            <person name="Campsteijn C."/>
            <person name="Adamski M."/>
            <person name="Cross I."/>
            <person name="Yadetie F."/>
            <person name="Muffato M."/>
            <person name="Louis A."/>
            <person name="Butcher S."/>
            <person name="Tsagkogeorga G."/>
            <person name="Konrad A."/>
            <person name="Singh S."/>
            <person name="Jensen M.F."/>
            <person name="Cong E.H."/>
            <person name="Eikeseth-Otteraa H."/>
            <person name="Noel B."/>
            <person name="Anthouard V."/>
            <person name="Porcel B.M."/>
            <person name="Kachouri-Lafond R."/>
            <person name="Nishino A."/>
            <person name="Ugolini M."/>
            <person name="Chourrout P."/>
            <person name="Nishida H."/>
            <person name="Aasland R."/>
            <person name="Huzurbazar S."/>
            <person name="Westhof E."/>
            <person name="Delsuc F."/>
            <person name="Lehrach H."/>
            <person name="Reinhardt R."/>
            <person name="Weissenbach J."/>
            <person name="Roy S.W."/>
            <person name="Artiguenave F."/>
            <person name="Postlethwait J.H."/>
            <person name="Manak J.R."/>
            <person name="Thompson E.M."/>
            <person name="Jaillon O."/>
            <person name="Du Pasquier L."/>
            <person name="Boudinot P."/>
            <person name="Liberles D.A."/>
            <person name="Volff J.N."/>
            <person name="Philippe H."/>
            <person name="Lenhard B."/>
            <person name="Roest Crollius H."/>
            <person name="Wincker P."/>
            <person name="Chourrout D."/>
        </authorList>
    </citation>
    <scope>NUCLEOTIDE SEQUENCE [LARGE SCALE GENOMIC DNA]</scope>
</reference>
<accession>E4X9J0</accession>
<gene>
    <name evidence="4" type="ORF">GSOID_T00004542001</name>
</gene>
<proteinExistence type="predicted"/>
<dbReference type="Gene3D" id="2.30.30.390">
    <property type="entry name" value="Hemimethylated DNA-binding domain"/>
    <property type="match status" value="1"/>
</dbReference>
<dbReference type="PANTHER" id="PTHR48439">
    <property type="entry name" value="HEMIMETHYLATED DNA-BINDING DOMAIN-CONTAINING PROTEIN"/>
    <property type="match status" value="1"/>
</dbReference>
<feature type="transmembrane region" description="Helical" evidence="2">
    <location>
        <begin position="21"/>
        <end position="39"/>
    </location>
</feature>
<dbReference type="SMART" id="SM00992">
    <property type="entry name" value="YccV-like"/>
    <property type="match status" value="1"/>
</dbReference>
<protein>
    <recommendedName>
        <fullName evidence="3">Hemimethylated DNA-binding domain-containing protein</fullName>
    </recommendedName>
</protein>
<keyword evidence="1" id="KW-0175">Coiled coil</keyword>
<dbReference type="NCBIfam" id="TIGR02097">
    <property type="entry name" value="yccV"/>
    <property type="match status" value="1"/>
</dbReference>
<keyword evidence="2" id="KW-0472">Membrane</keyword>
<dbReference type="SUPFAM" id="SSF141255">
    <property type="entry name" value="YccV-like"/>
    <property type="match status" value="1"/>
</dbReference>